<dbReference type="PROSITE" id="PS50011">
    <property type="entry name" value="PROTEIN_KINASE_DOM"/>
    <property type="match status" value="1"/>
</dbReference>
<keyword evidence="3" id="KW-1185">Reference proteome</keyword>
<organism evidence="2 3">
    <name type="scientific">Cannabis sativa</name>
    <name type="common">Hemp</name>
    <name type="synonym">Marijuana</name>
    <dbReference type="NCBI Taxonomy" id="3483"/>
    <lineage>
        <taxon>Eukaryota</taxon>
        <taxon>Viridiplantae</taxon>
        <taxon>Streptophyta</taxon>
        <taxon>Embryophyta</taxon>
        <taxon>Tracheophyta</taxon>
        <taxon>Spermatophyta</taxon>
        <taxon>Magnoliopsida</taxon>
        <taxon>eudicotyledons</taxon>
        <taxon>Gunneridae</taxon>
        <taxon>Pentapetalae</taxon>
        <taxon>rosids</taxon>
        <taxon>fabids</taxon>
        <taxon>Rosales</taxon>
        <taxon>Cannabaceae</taxon>
        <taxon>Cannabis</taxon>
    </lineage>
</organism>
<gene>
    <name evidence="2" type="ORF">G4B88_007431</name>
</gene>
<protein>
    <recommendedName>
        <fullName evidence="1">Protein kinase domain-containing protein</fullName>
    </recommendedName>
</protein>
<dbReference type="InterPro" id="IPR000719">
    <property type="entry name" value="Prot_kinase_dom"/>
</dbReference>
<evidence type="ECO:0000259" key="1">
    <source>
        <dbReference type="PROSITE" id="PS50011"/>
    </source>
</evidence>
<dbReference type="SUPFAM" id="SSF56112">
    <property type="entry name" value="Protein kinase-like (PK-like)"/>
    <property type="match status" value="1"/>
</dbReference>
<dbReference type="Gene3D" id="1.10.510.10">
    <property type="entry name" value="Transferase(Phosphotransferase) domain 1"/>
    <property type="match status" value="1"/>
</dbReference>
<dbReference type="PANTHER" id="PTHR24361:SF769">
    <property type="entry name" value="MITOGEN-ACTIVATED PROTEIN KINASE KINASE 7-RELATED"/>
    <property type="match status" value="1"/>
</dbReference>
<dbReference type="SMART" id="SM00220">
    <property type="entry name" value="S_TKc"/>
    <property type="match status" value="1"/>
</dbReference>
<dbReference type="InterPro" id="IPR053235">
    <property type="entry name" value="Ser_Thr_kinase"/>
</dbReference>
<accession>A0A7J6E7H7</accession>
<dbReference type="GO" id="GO:0005524">
    <property type="term" value="F:ATP binding"/>
    <property type="evidence" value="ECO:0007669"/>
    <property type="project" value="InterPro"/>
</dbReference>
<dbReference type="AlphaFoldDB" id="A0A7J6E7H7"/>
<proteinExistence type="predicted"/>
<dbReference type="EMBL" id="JAATIQ010000483">
    <property type="protein sequence ID" value="KAF4354302.1"/>
    <property type="molecule type" value="Genomic_DNA"/>
</dbReference>
<feature type="domain" description="Protein kinase" evidence="1">
    <location>
        <begin position="1"/>
        <end position="149"/>
    </location>
</feature>
<dbReference type="InterPro" id="IPR008271">
    <property type="entry name" value="Ser/Thr_kinase_AS"/>
</dbReference>
<comment type="caution">
    <text evidence="2">The sequence shown here is derived from an EMBL/GenBank/DDBJ whole genome shotgun (WGS) entry which is preliminary data.</text>
</comment>
<evidence type="ECO:0000313" key="2">
    <source>
        <dbReference type="EMBL" id="KAF4354302.1"/>
    </source>
</evidence>
<dbReference type="GO" id="GO:0004674">
    <property type="term" value="F:protein serine/threonine kinase activity"/>
    <property type="evidence" value="ECO:0007669"/>
    <property type="project" value="TreeGrafter"/>
</dbReference>
<evidence type="ECO:0000313" key="3">
    <source>
        <dbReference type="Proteomes" id="UP000583929"/>
    </source>
</evidence>
<dbReference type="PROSITE" id="PS00108">
    <property type="entry name" value="PROTEIN_KINASE_ST"/>
    <property type="match status" value="1"/>
</dbReference>
<dbReference type="InterPro" id="IPR011009">
    <property type="entry name" value="Kinase-like_dom_sf"/>
</dbReference>
<dbReference type="Proteomes" id="UP000583929">
    <property type="component" value="Unassembled WGS sequence"/>
</dbReference>
<dbReference type="GO" id="GO:0005737">
    <property type="term" value="C:cytoplasm"/>
    <property type="evidence" value="ECO:0007669"/>
    <property type="project" value="TreeGrafter"/>
</dbReference>
<dbReference type="PANTHER" id="PTHR24361">
    <property type="entry name" value="MITOGEN-ACTIVATED KINASE KINASE KINASE"/>
    <property type="match status" value="1"/>
</dbReference>
<dbReference type="Pfam" id="PF00069">
    <property type="entry name" value="Pkinase"/>
    <property type="match status" value="1"/>
</dbReference>
<name>A0A7J6E7H7_CANSA</name>
<reference evidence="2 3" key="1">
    <citation type="journal article" date="2020" name="bioRxiv">
        <title>Sequence and annotation of 42 cannabis genomes reveals extensive copy number variation in cannabinoid synthesis and pathogen resistance genes.</title>
        <authorList>
            <person name="Mckernan K.J."/>
            <person name="Helbert Y."/>
            <person name="Kane L.T."/>
            <person name="Ebling H."/>
            <person name="Zhang L."/>
            <person name="Liu B."/>
            <person name="Eaton Z."/>
            <person name="Mclaughlin S."/>
            <person name="Kingan S."/>
            <person name="Baybayan P."/>
            <person name="Concepcion G."/>
            <person name="Jordan M."/>
            <person name="Riva A."/>
            <person name="Barbazuk W."/>
            <person name="Harkins T."/>
        </authorList>
    </citation>
    <scope>NUCLEOTIDE SEQUENCE [LARGE SCALE GENOMIC DNA]</scope>
    <source>
        <strain evidence="3">cv. Jamaican Lion 4</strain>
        <tissue evidence="2">Leaf</tissue>
    </source>
</reference>
<sequence length="149" mass="16673">MPQHLPKSIGRVWYSHGVYGFGNPENVLKSEGAFSESKVADVAKKLLNGLHYLHSNKIIHRDIKPANLLVNSNMEVKIADFGVSKILGRTLDTCNSFVGTCAYMSPERFDSQTYDENHDGYAGDIWSLGVTLMELYMGHFPLLPPERES</sequence>